<feature type="compositionally biased region" description="Pro residues" evidence="6">
    <location>
        <begin position="456"/>
        <end position="469"/>
    </location>
</feature>
<evidence type="ECO:0000256" key="2">
    <source>
        <dbReference type="ARBA" id="ARBA00022771"/>
    </source>
</evidence>
<dbReference type="PROSITE" id="PS50103">
    <property type="entry name" value="ZF_C3H1"/>
    <property type="match status" value="1"/>
</dbReference>
<comment type="caution">
    <text evidence="8">The sequence shown here is derived from an EMBL/GenBank/DDBJ whole genome shotgun (WGS) entry which is preliminary data.</text>
</comment>
<dbReference type="Proteomes" id="UP000580250">
    <property type="component" value="Unassembled WGS sequence"/>
</dbReference>
<feature type="compositionally biased region" description="Basic and acidic residues" evidence="6">
    <location>
        <begin position="314"/>
        <end position="326"/>
    </location>
</feature>
<proteinExistence type="predicted"/>
<accession>A0A6V7UNZ2</accession>
<dbReference type="InterPro" id="IPR036855">
    <property type="entry name" value="Znf_CCCH_sf"/>
</dbReference>
<dbReference type="EMBL" id="CAJEWN010000086">
    <property type="protein sequence ID" value="CAD2161544.1"/>
    <property type="molecule type" value="Genomic_DNA"/>
</dbReference>
<keyword evidence="3 4" id="KW-0862">Zinc</keyword>
<evidence type="ECO:0000256" key="1">
    <source>
        <dbReference type="ARBA" id="ARBA00022723"/>
    </source>
</evidence>
<dbReference type="Pfam" id="PF00642">
    <property type="entry name" value="zf-CCCH"/>
    <property type="match status" value="1"/>
</dbReference>
<feature type="domain" description="C3H1-type" evidence="7">
    <location>
        <begin position="337"/>
        <end position="365"/>
    </location>
</feature>
<reference evidence="8 9" key="1">
    <citation type="submission" date="2020-08" db="EMBL/GenBank/DDBJ databases">
        <authorList>
            <person name="Koutsovoulos G."/>
            <person name="Danchin GJ E."/>
        </authorList>
    </citation>
    <scope>NUCLEOTIDE SEQUENCE [LARGE SCALE GENOMIC DNA]</scope>
</reference>
<keyword evidence="5" id="KW-0175">Coiled coil</keyword>
<dbReference type="InterPro" id="IPR000571">
    <property type="entry name" value="Znf_CCCH"/>
</dbReference>
<organism evidence="8 9">
    <name type="scientific">Meloidogyne enterolobii</name>
    <name type="common">Root-knot nematode worm</name>
    <name type="synonym">Meloidogyne mayaguensis</name>
    <dbReference type="NCBI Taxonomy" id="390850"/>
    <lineage>
        <taxon>Eukaryota</taxon>
        <taxon>Metazoa</taxon>
        <taxon>Ecdysozoa</taxon>
        <taxon>Nematoda</taxon>
        <taxon>Chromadorea</taxon>
        <taxon>Rhabditida</taxon>
        <taxon>Tylenchina</taxon>
        <taxon>Tylenchomorpha</taxon>
        <taxon>Tylenchoidea</taxon>
        <taxon>Meloidogynidae</taxon>
        <taxon>Meloidogyninae</taxon>
        <taxon>Meloidogyne</taxon>
    </lineage>
</organism>
<feature type="region of interest" description="Disordered" evidence="6">
    <location>
        <begin position="307"/>
        <end position="331"/>
    </location>
</feature>
<dbReference type="AlphaFoldDB" id="A0A6V7UNZ2"/>
<protein>
    <recommendedName>
        <fullName evidence="7">C3H1-type domain-containing protein</fullName>
    </recommendedName>
</protein>
<dbReference type="OrthoDB" id="5906876at2759"/>
<evidence type="ECO:0000256" key="6">
    <source>
        <dbReference type="SAM" id="MobiDB-lite"/>
    </source>
</evidence>
<feature type="region of interest" description="Disordered" evidence="6">
    <location>
        <begin position="455"/>
        <end position="608"/>
    </location>
</feature>
<keyword evidence="1 4" id="KW-0479">Metal-binding</keyword>
<dbReference type="SUPFAM" id="SSF90229">
    <property type="entry name" value="CCCH zinc finger"/>
    <property type="match status" value="1"/>
</dbReference>
<feature type="compositionally biased region" description="Basic residues" evidence="6">
    <location>
        <begin position="503"/>
        <end position="517"/>
    </location>
</feature>
<evidence type="ECO:0000313" key="9">
    <source>
        <dbReference type="Proteomes" id="UP000580250"/>
    </source>
</evidence>
<feature type="compositionally biased region" description="Polar residues" evidence="6">
    <location>
        <begin position="598"/>
        <end position="608"/>
    </location>
</feature>
<keyword evidence="2 4" id="KW-0863">Zinc-finger</keyword>
<name>A0A6V7UNZ2_MELEN</name>
<feature type="compositionally biased region" description="Polar residues" evidence="6">
    <location>
        <begin position="480"/>
        <end position="496"/>
    </location>
</feature>
<dbReference type="SMART" id="SM00356">
    <property type="entry name" value="ZnF_C3H1"/>
    <property type="match status" value="1"/>
</dbReference>
<evidence type="ECO:0000256" key="3">
    <source>
        <dbReference type="ARBA" id="ARBA00022833"/>
    </source>
</evidence>
<dbReference type="GO" id="GO:0008270">
    <property type="term" value="F:zinc ion binding"/>
    <property type="evidence" value="ECO:0007669"/>
    <property type="project" value="UniProtKB-KW"/>
</dbReference>
<feature type="zinc finger region" description="C3H1-type" evidence="4">
    <location>
        <begin position="337"/>
        <end position="365"/>
    </location>
</feature>
<sequence length="608" mass="69699">MLTPTKSIKSECSELGSFEVLVTLKILADETGKELWQEICLMTERETIGKMVKIAQEKFMPAEYLKKNLKLRNVTVFSTRFGLEVSVVPDGQATDGAKYTANFLNSTDLVEHTEDPRSSSSKYQKLPQDKIKNLADVEKQYSEKMDLLMKTERDLLKANKQKKTALIDLEQAEKDLKEKLEATKDGQRILDKQAKDVELAREEKKRLISDIIQLERGKKDLDVEIKALNEKMTKKTKEIDKLNKDLEKLEKKQKEKQKYKKSVDELKKSEKECRQRLENLQEEEKNFYLMLNELKEQIQSQQVDCGGEQQIGGGERREEFDKEAESSHQSIPRSVSKAFTVQCNYFNASGNCWKGDKCTFIHDLNLVRGRSRARDFDRDYNRPGSAISPDFKRERREAVEKFREDQNASSSSYFGQNYMQDRKVYIENEQFNMNPEPGELFSYVDNGPIFGAQGWAPPPPVLNGPPPQISPDAIQPLNPLPNSVNNDSYGNNQQKYDSPVRRAPLRRARPPSRKRSRGGSSINKRLIGRNYGGRQMRKDERSSNNKNLSKRYNVSPLRENTKTSSSSGTYGTRPHSIESSIMNRITIDEPPSVGKVSSIHSRLSFENP</sequence>
<gene>
    <name evidence="8" type="ORF">MENT_LOCUS14921</name>
</gene>
<feature type="coiled-coil region" evidence="5">
    <location>
        <begin position="134"/>
        <end position="297"/>
    </location>
</feature>
<evidence type="ECO:0000259" key="7">
    <source>
        <dbReference type="PROSITE" id="PS50103"/>
    </source>
</evidence>
<evidence type="ECO:0000256" key="4">
    <source>
        <dbReference type="PROSITE-ProRule" id="PRU00723"/>
    </source>
</evidence>
<evidence type="ECO:0000256" key="5">
    <source>
        <dbReference type="SAM" id="Coils"/>
    </source>
</evidence>
<evidence type="ECO:0000313" key="8">
    <source>
        <dbReference type="EMBL" id="CAD2161544.1"/>
    </source>
</evidence>
<feature type="compositionally biased region" description="Low complexity" evidence="6">
    <location>
        <begin position="562"/>
        <end position="572"/>
    </location>
</feature>